<dbReference type="SUPFAM" id="SSF48239">
    <property type="entry name" value="Terpenoid cyclases/Protein prenyltransferases"/>
    <property type="match status" value="1"/>
</dbReference>
<accession>A0ABU9YTZ9</accession>
<organism evidence="5 6">
    <name type="scientific">Uliginosibacterium sediminicola</name>
    <dbReference type="NCBI Taxonomy" id="2024550"/>
    <lineage>
        <taxon>Bacteria</taxon>
        <taxon>Pseudomonadati</taxon>
        <taxon>Pseudomonadota</taxon>
        <taxon>Betaproteobacteria</taxon>
        <taxon>Rhodocyclales</taxon>
        <taxon>Zoogloeaceae</taxon>
        <taxon>Uliginosibacterium</taxon>
    </lineage>
</organism>
<evidence type="ECO:0000256" key="1">
    <source>
        <dbReference type="ARBA" id="ARBA00010556"/>
    </source>
</evidence>
<feature type="signal peptide" evidence="2">
    <location>
        <begin position="1"/>
        <end position="23"/>
    </location>
</feature>
<keyword evidence="2" id="KW-0732">Signal</keyword>
<dbReference type="Pfam" id="PF11974">
    <property type="entry name" value="bMG3"/>
    <property type="match status" value="1"/>
</dbReference>
<dbReference type="InterPro" id="IPR041246">
    <property type="entry name" value="Bact_MG10"/>
</dbReference>
<dbReference type="InterPro" id="IPR011625">
    <property type="entry name" value="A2M_N_BRD"/>
</dbReference>
<sequence length="1974" mass="214658">MKLRSAAHLALTLVLACAGLCQAQSTASARVEAFAPQGEIKDVRQVTARFSAPMVAFGDPRLPPPFDIQCATPGSGHWVDARNWVYDFERDLPGGQQCSFSTRKALQTQAGQPLAPASFSFNTGGPGIRASWPEEGSEFIDEQQVFMLGLDAPADLASVRERAYCSIAGIGERVALQLIEGAERSKLLAEQAGRAQQFFAVLGKGGAQGLLAVKDDRLKDAPLLLARCARTLPAGAELKLVWDAGIRSAGSGIATRQQQTLPFRVRPAFEIKQSCERVKPDAGCVPVLPITLNFSAPVEAALAARIELLKADGKTVRPTLDAQAKAVESVRFNGPFSAHSEVRIKLPAGFRDDAGRSADNAADFPLSVRIDDDPPLLKFGAHFGILEAGAQAALPVSVRNVEASLKHLPQPPAKTSAGPGTLARIDTDSDENIARWLARVWLPPHDNEVTQSAFLKQHQRYPREGEISLLSGTRPDKSFKATPLSLPRIEGERTLELVGIPLPKPGFYVVEFASNRLGAALHNEAKPYYVYSSALVTRMAVHFKHGRESSLAWVTTLDNARPVANARVSVNTCEGQPLWSGNTDANGIARIDAQLEPGNNWRCQGLLVVARKDGDVSFMRSSWNQGISTWEFNLGGGASATPIATHTVLDRPLFRAGETVSMKHFVRLRTGQGFAEPPTPGGTVIISHEGSGQRYEVPARWQAGNGTSSWSIPKEAKLGTYTISLRVDGQQQESGRLRVEQYRVPLMKAVLKTPTTPAVRARRIDIDAQLSYLAGGVAAGAPVRVRSRLLPYPQQFPAYEDFSFGGKIPQEGLSAIEPYRYDPSGDEETPSEATAAGGSVGGYAARSRNLSLDGNGGARLSFDGIPQSDEPRALEVEMEYSDPNGQLLTAATRALVLPSAVVLGLRREGWYATREHLSFRVLALDPRGKLRIGQKVSVEAYSRKTYAYRKRLLGGFYAYEETAEVKRLGEVCSGKTDQRGMLLCDGPAPDSGNLILLARSQDEQGHAAIASTELYVAGEENWFPASQSDRIDVLPDKRSYQPGETAHFEVRMPFREATALVTVEREGVLAAMVLPISASKPMVDVPIKASYGPNAYVSVMVVRGRVDPEVPGRFAWLRQMVYRIGMFLGLVKEMPQERDTRPTALVDLSKPAFRLGMAQIKVGWQQYALQLKVEADREHYTAREHARVKISVADAYGKPAANAEVAIAAVDEGLLALAAPTSWELLDAMMQRRPAEVQTSTAQSQVIGKRHFGKKAAAPGGGGGEGANARELFDTLLLWRPAVQLDARGEAYIDVPLNDSLTSFRIAAIAHAGTMQFGTASTRIRSTQEVMLFAGLPPFVREGDQFAAMLTVRNGADRALTLDVSASADAGSGAKAVGSQRISLKAGEASTLSFPANAPFDARQLKWLFAAQEISQGKPGASDALKFTQNIGAAYPVRLYQQTLEQLEAGKPLSFPVQRPAGAVPGRGGIDVRLANSLGGELSGLREWMQRYPYSCLEQRASVAIALEDESRWQATMNSLPNYLDRDGLARYFAMDALQGDDTLTSYLLSISHEAGWRVPDAPRERMLKGLEDFVAGRIQRYGNLQTADLVLRKLAAIDALARYGRARAEMLQPLEIAPNLWPSSGLIDWVSLLTRMKDIPERERKLDEARQILRSRLTFTGTTMNFSTEKSDYLWWLMVSPDLNAVRMLRLIADEPGFSAADAGRLARGALGRQQQGRWQTTVANAWGVIALRHFRQRFERDAVAGNTQLSLGDTQQNLDWRTAQTRDSGDPTQGTALGEGLAAHFDWPGAGAARPAATLALQHQGSGKPWAFIASRASLPLDKPLFAGYRIKRTISPIEQKKAGLWQRGDSYRVTLEIDAQADMSWVVVNDPVPAGATVLGSGLGGDSAQLASTATSANPQSWQGPAFEERAFDGFRAYYRYLPKGKLRLEYSVRLNNPGHFEMPATRVEAMYAPEIFGELPVAKMEVKAAP</sequence>
<dbReference type="Pfam" id="PF01835">
    <property type="entry name" value="MG2"/>
    <property type="match status" value="1"/>
</dbReference>
<dbReference type="InterPro" id="IPR008930">
    <property type="entry name" value="Terpenoid_cyclase/PrenylTrfase"/>
</dbReference>
<dbReference type="SMART" id="SM01360">
    <property type="entry name" value="A2M"/>
    <property type="match status" value="1"/>
</dbReference>
<protein>
    <submittedName>
        <fullName evidence="5">MG2 domain-containing protein</fullName>
    </submittedName>
</protein>
<name>A0ABU9YTZ9_9RHOO</name>
<dbReference type="Pfam" id="PF07703">
    <property type="entry name" value="A2M_BRD"/>
    <property type="match status" value="1"/>
</dbReference>
<dbReference type="Pfam" id="PF17973">
    <property type="entry name" value="bMG10"/>
    <property type="match status" value="1"/>
</dbReference>
<dbReference type="InterPro" id="IPR021868">
    <property type="entry name" value="Alpha_2_Macroglob_MG3"/>
</dbReference>
<comment type="similarity">
    <text evidence="1">Belongs to the protease inhibitor I39 (alpha-2-macroglobulin) family. Bacterial alpha-2-macroglobulin subfamily.</text>
</comment>
<feature type="domain" description="Alpha-2-macroglobulin bait region" evidence="3">
    <location>
        <begin position="1031"/>
        <end position="1217"/>
    </location>
</feature>
<dbReference type="SMART" id="SM01359">
    <property type="entry name" value="A2M_N_2"/>
    <property type="match status" value="1"/>
</dbReference>
<evidence type="ECO:0000313" key="5">
    <source>
        <dbReference type="EMBL" id="MEN3067162.1"/>
    </source>
</evidence>
<dbReference type="Gene3D" id="2.60.40.1930">
    <property type="match status" value="1"/>
</dbReference>
<dbReference type="Pfam" id="PF00207">
    <property type="entry name" value="A2M"/>
    <property type="match status" value="1"/>
</dbReference>
<evidence type="ECO:0000259" key="3">
    <source>
        <dbReference type="SMART" id="SM01359"/>
    </source>
</evidence>
<evidence type="ECO:0000259" key="4">
    <source>
        <dbReference type="SMART" id="SM01360"/>
    </source>
</evidence>
<dbReference type="PROSITE" id="PS51257">
    <property type="entry name" value="PROKAR_LIPOPROTEIN"/>
    <property type="match status" value="1"/>
</dbReference>
<evidence type="ECO:0000256" key="2">
    <source>
        <dbReference type="SAM" id="SignalP"/>
    </source>
</evidence>
<comment type="caution">
    <text evidence="5">The sequence shown here is derived from an EMBL/GenBank/DDBJ whole genome shotgun (WGS) entry which is preliminary data.</text>
</comment>
<reference evidence="5 6" key="1">
    <citation type="journal article" date="2018" name="Int. J. Syst. Evol. Microbiol.">
        <title>Uliginosibacterium sediminicola sp. nov., isolated from freshwater sediment.</title>
        <authorList>
            <person name="Hwang W.M."/>
            <person name="Kim S.M."/>
            <person name="Kang K."/>
            <person name="Ahn T.Y."/>
        </authorList>
    </citation>
    <scope>NUCLEOTIDE SEQUENCE [LARGE SCALE GENOMIC DNA]</scope>
    <source>
        <strain evidence="5 6">M1-21</strain>
    </source>
</reference>
<dbReference type="RefSeq" id="WP_345917930.1">
    <property type="nucleotide sequence ID" value="NZ_JBDIVE010000001.1"/>
</dbReference>
<dbReference type="PANTHER" id="PTHR40094">
    <property type="entry name" value="ALPHA-2-MACROGLOBULIN HOMOLOG"/>
    <property type="match status" value="1"/>
</dbReference>
<dbReference type="InterPro" id="IPR001599">
    <property type="entry name" value="Macroglobln_a2"/>
</dbReference>
<dbReference type="InterPro" id="IPR002890">
    <property type="entry name" value="MG2"/>
</dbReference>
<dbReference type="Proteomes" id="UP001410394">
    <property type="component" value="Unassembled WGS sequence"/>
</dbReference>
<dbReference type="InterPro" id="IPR051802">
    <property type="entry name" value="YfhM-like"/>
</dbReference>
<feature type="domain" description="Alpha-2-macroglobulin" evidence="4">
    <location>
        <begin position="1276"/>
        <end position="1366"/>
    </location>
</feature>
<gene>
    <name evidence="5" type="ORF">ABDB84_01655</name>
</gene>
<keyword evidence="6" id="KW-1185">Reference proteome</keyword>
<feature type="chain" id="PRO_5046474265" evidence="2">
    <location>
        <begin position="24"/>
        <end position="1974"/>
    </location>
</feature>
<evidence type="ECO:0000313" key="6">
    <source>
        <dbReference type="Proteomes" id="UP001410394"/>
    </source>
</evidence>
<dbReference type="PANTHER" id="PTHR40094:SF1">
    <property type="entry name" value="UBIQUITIN DOMAIN-CONTAINING PROTEIN"/>
    <property type="match status" value="1"/>
</dbReference>
<proteinExistence type="inferred from homology"/>
<dbReference type="EMBL" id="JBDIVE010000001">
    <property type="protein sequence ID" value="MEN3067162.1"/>
    <property type="molecule type" value="Genomic_DNA"/>
</dbReference>